<comment type="catalytic activity">
    <reaction evidence="8 9">
        <text>(R)-pantoate + NADP(+) = 2-dehydropantoate + NADPH + H(+)</text>
        <dbReference type="Rhea" id="RHEA:16233"/>
        <dbReference type="ChEBI" id="CHEBI:11561"/>
        <dbReference type="ChEBI" id="CHEBI:15378"/>
        <dbReference type="ChEBI" id="CHEBI:15980"/>
        <dbReference type="ChEBI" id="CHEBI:57783"/>
        <dbReference type="ChEBI" id="CHEBI:58349"/>
        <dbReference type="EC" id="1.1.1.169"/>
    </reaction>
</comment>
<dbReference type="SUPFAM" id="SSF48179">
    <property type="entry name" value="6-phosphogluconate dehydrogenase C-terminal domain-like"/>
    <property type="match status" value="1"/>
</dbReference>
<dbReference type="InterPro" id="IPR051402">
    <property type="entry name" value="KPR-Related"/>
</dbReference>
<name>A0ABZ2L1U7_9BACT</name>
<evidence type="ECO:0000256" key="2">
    <source>
        <dbReference type="ARBA" id="ARBA00007870"/>
    </source>
</evidence>
<evidence type="ECO:0000256" key="4">
    <source>
        <dbReference type="ARBA" id="ARBA00019465"/>
    </source>
</evidence>
<dbReference type="InterPro" id="IPR008927">
    <property type="entry name" value="6-PGluconate_DH-like_C_sf"/>
</dbReference>
<dbReference type="EC" id="1.1.1.169" evidence="3 9"/>
<dbReference type="SUPFAM" id="SSF51735">
    <property type="entry name" value="NAD(P)-binding Rossmann-fold domains"/>
    <property type="match status" value="1"/>
</dbReference>
<keyword evidence="6 9" id="KW-0560">Oxidoreductase</keyword>
<dbReference type="InterPro" id="IPR013752">
    <property type="entry name" value="KPA_reductase"/>
</dbReference>
<proteinExistence type="inferred from homology"/>
<evidence type="ECO:0000256" key="9">
    <source>
        <dbReference type="RuleBase" id="RU362068"/>
    </source>
</evidence>
<dbReference type="RefSeq" id="WP_394834554.1">
    <property type="nucleotide sequence ID" value="NZ_CP089929.1"/>
</dbReference>
<reference evidence="12" key="1">
    <citation type="submission" date="2021-12" db="EMBL/GenBank/DDBJ databases">
        <title>Discovery of the Pendulisporaceae a myxobacterial family with distinct sporulation behavior and unique specialized metabolism.</title>
        <authorList>
            <person name="Garcia R."/>
            <person name="Popoff A."/>
            <person name="Bader C.D."/>
            <person name="Loehr J."/>
            <person name="Walesch S."/>
            <person name="Walt C."/>
            <person name="Boldt J."/>
            <person name="Bunk B."/>
            <person name="Haeckl F.J.F.P.J."/>
            <person name="Gunesch A.P."/>
            <person name="Birkelbach J."/>
            <person name="Nuebel U."/>
            <person name="Pietschmann T."/>
            <person name="Bach T."/>
            <person name="Mueller R."/>
        </authorList>
    </citation>
    <scope>NUCLEOTIDE SEQUENCE</scope>
    <source>
        <strain evidence="12">MSr11367</strain>
    </source>
</reference>
<dbReference type="Proteomes" id="UP001374803">
    <property type="component" value="Chromosome"/>
</dbReference>
<dbReference type="PANTHER" id="PTHR21708">
    <property type="entry name" value="PROBABLE 2-DEHYDROPANTOATE 2-REDUCTASE"/>
    <property type="match status" value="1"/>
</dbReference>
<sequence length="321" mass="34424">MESSTLKQVVLCGAGALGATYAERFFALDPACIAIVAGGERRARIEREGLTVDGRTVHPRCLEPGGTAEPADLLLVGVKQHHLAQAIDDVRGYVGDRTIIVSLLNGISSEEILGRAFGAEKLLNAFVVGIDAVREDGVVRYSSIGRLVFGARSGDRTDPRVLAVRALLERAAIPYEIPEDIVHAQWWKFMLNVGGNQVSAVLRAPFGALATVPEVRELTRLAALEVMAVAPHEGVHLTETDLEAVFALIARLGPDGKTSMLQDVEAGRKTEVEIFAGTVVELGRRHGVPTPVNAMLGQMLAGLEGIARARRDIERMTSQKG</sequence>
<feature type="domain" description="Ketopantoate reductase C-terminal" evidence="11">
    <location>
        <begin position="180"/>
        <end position="303"/>
    </location>
</feature>
<dbReference type="Gene3D" id="1.10.1040.10">
    <property type="entry name" value="N-(1-d-carboxylethyl)-l-norvaline Dehydrogenase, domain 2"/>
    <property type="match status" value="1"/>
</dbReference>
<evidence type="ECO:0000256" key="7">
    <source>
        <dbReference type="ARBA" id="ARBA00032024"/>
    </source>
</evidence>
<evidence type="ECO:0000256" key="3">
    <source>
        <dbReference type="ARBA" id="ARBA00013014"/>
    </source>
</evidence>
<dbReference type="Pfam" id="PF08546">
    <property type="entry name" value="ApbA_C"/>
    <property type="match status" value="1"/>
</dbReference>
<dbReference type="InterPro" id="IPR013328">
    <property type="entry name" value="6PGD_dom2"/>
</dbReference>
<dbReference type="InterPro" id="IPR003710">
    <property type="entry name" value="ApbA"/>
</dbReference>
<dbReference type="InterPro" id="IPR036291">
    <property type="entry name" value="NAD(P)-bd_dom_sf"/>
</dbReference>
<evidence type="ECO:0000259" key="10">
    <source>
        <dbReference type="Pfam" id="PF02558"/>
    </source>
</evidence>
<comment type="pathway">
    <text evidence="1 9">Cofactor biosynthesis; (R)-pantothenate biosynthesis; (R)-pantoate from 3-methyl-2-oxobutanoate: step 2/2.</text>
</comment>
<evidence type="ECO:0000256" key="1">
    <source>
        <dbReference type="ARBA" id="ARBA00004994"/>
    </source>
</evidence>
<evidence type="ECO:0000256" key="6">
    <source>
        <dbReference type="ARBA" id="ARBA00023002"/>
    </source>
</evidence>
<keyword evidence="13" id="KW-1185">Reference proteome</keyword>
<evidence type="ECO:0000259" key="11">
    <source>
        <dbReference type="Pfam" id="PF08546"/>
    </source>
</evidence>
<dbReference type="Pfam" id="PF02558">
    <property type="entry name" value="ApbA"/>
    <property type="match status" value="1"/>
</dbReference>
<evidence type="ECO:0000313" key="12">
    <source>
        <dbReference type="EMBL" id="WXB04911.1"/>
    </source>
</evidence>
<dbReference type="NCBIfam" id="TIGR00745">
    <property type="entry name" value="apbA_panE"/>
    <property type="match status" value="1"/>
</dbReference>
<keyword evidence="5 9" id="KW-0521">NADP</keyword>
<organism evidence="12 13">
    <name type="scientific">Pendulispora rubella</name>
    <dbReference type="NCBI Taxonomy" id="2741070"/>
    <lineage>
        <taxon>Bacteria</taxon>
        <taxon>Pseudomonadati</taxon>
        <taxon>Myxococcota</taxon>
        <taxon>Myxococcia</taxon>
        <taxon>Myxococcales</taxon>
        <taxon>Sorangiineae</taxon>
        <taxon>Pendulisporaceae</taxon>
        <taxon>Pendulispora</taxon>
    </lineage>
</organism>
<dbReference type="PANTHER" id="PTHR21708:SF26">
    <property type="entry name" value="2-DEHYDROPANTOATE 2-REDUCTASE"/>
    <property type="match status" value="1"/>
</dbReference>
<dbReference type="InterPro" id="IPR013332">
    <property type="entry name" value="KPR_N"/>
</dbReference>
<evidence type="ECO:0000256" key="5">
    <source>
        <dbReference type="ARBA" id="ARBA00022857"/>
    </source>
</evidence>
<protein>
    <recommendedName>
        <fullName evidence="4 9">2-dehydropantoate 2-reductase</fullName>
        <ecNumber evidence="3 9">1.1.1.169</ecNumber>
    </recommendedName>
    <alternativeName>
        <fullName evidence="7 9">Ketopantoate reductase</fullName>
    </alternativeName>
</protein>
<evidence type="ECO:0000313" key="13">
    <source>
        <dbReference type="Proteomes" id="UP001374803"/>
    </source>
</evidence>
<dbReference type="Gene3D" id="3.40.50.720">
    <property type="entry name" value="NAD(P)-binding Rossmann-like Domain"/>
    <property type="match status" value="1"/>
</dbReference>
<comment type="function">
    <text evidence="9">Catalyzes the NADPH-dependent reduction of ketopantoate into pantoic acid.</text>
</comment>
<dbReference type="EMBL" id="CP089983">
    <property type="protein sequence ID" value="WXB04911.1"/>
    <property type="molecule type" value="Genomic_DNA"/>
</dbReference>
<keyword evidence="9" id="KW-0566">Pantothenate biosynthesis</keyword>
<evidence type="ECO:0000256" key="8">
    <source>
        <dbReference type="ARBA" id="ARBA00048793"/>
    </source>
</evidence>
<gene>
    <name evidence="12" type="ORF">LVJ94_49475</name>
</gene>
<accession>A0ABZ2L1U7</accession>
<feature type="domain" description="Ketopantoate reductase N-terminal" evidence="10">
    <location>
        <begin position="10"/>
        <end position="152"/>
    </location>
</feature>
<comment type="similarity">
    <text evidence="2 9">Belongs to the ketopantoate reductase family.</text>
</comment>